<comment type="caution">
    <text evidence="1">The sequence shown here is derived from an EMBL/GenBank/DDBJ whole genome shotgun (WGS) entry which is preliminary data.</text>
</comment>
<evidence type="ECO:0000313" key="1">
    <source>
        <dbReference type="EMBL" id="CAG8700491.1"/>
    </source>
</evidence>
<accession>A0ACA9PBB6</accession>
<sequence length="47" mass="4890">MGDMESGWTDEAGEDDAELVEAEPVFAFAFGVLLVVADDGTATPLNS</sequence>
<reference evidence="1" key="1">
    <citation type="submission" date="2021-06" db="EMBL/GenBank/DDBJ databases">
        <authorList>
            <person name="Kallberg Y."/>
            <person name="Tangrot J."/>
            <person name="Rosling A."/>
        </authorList>
    </citation>
    <scope>NUCLEOTIDE SEQUENCE</scope>
    <source>
        <strain evidence="1">CL356</strain>
    </source>
</reference>
<gene>
    <name evidence="1" type="ORF">ACOLOM_LOCUS10223</name>
</gene>
<feature type="non-terminal residue" evidence="1">
    <location>
        <position position="47"/>
    </location>
</feature>
<dbReference type="Proteomes" id="UP000789525">
    <property type="component" value="Unassembled WGS sequence"/>
</dbReference>
<dbReference type="EMBL" id="CAJVPT010032167">
    <property type="protein sequence ID" value="CAG8700491.1"/>
    <property type="molecule type" value="Genomic_DNA"/>
</dbReference>
<name>A0ACA9PBB6_9GLOM</name>
<keyword evidence="2" id="KW-1185">Reference proteome</keyword>
<evidence type="ECO:0000313" key="2">
    <source>
        <dbReference type="Proteomes" id="UP000789525"/>
    </source>
</evidence>
<proteinExistence type="predicted"/>
<organism evidence="1 2">
    <name type="scientific">Acaulospora colombiana</name>
    <dbReference type="NCBI Taxonomy" id="27376"/>
    <lineage>
        <taxon>Eukaryota</taxon>
        <taxon>Fungi</taxon>
        <taxon>Fungi incertae sedis</taxon>
        <taxon>Mucoromycota</taxon>
        <taxon>Glomeromycotina</taxon>
        <taxon>Glomeromycetes</taxon>
        <taxon>Diversisporales</taxon>
        <taxon>Acaulosporaceae</taxon>
        <taxon>Acaulospora</taxon>
    </lineage>
</organism>
<protein>
    <submittedName>
        <fullName evidence="1">15284_t:CDS:1</fullName>
    </submittedName>
</protein>